<evidence type="ECO:0000256" key="2">
    <source>
        <dbReference type="SAM" id="Phobius"/>
    </source>
</evidence>
<dbReference type="RefSeq" id="WP_008475575.1">
    <property type="nucleotide sequence ID" value="NZ_CAGS01000082.1"/>
</dbReference>
<accession>I4EE59</accession>
<reference evidence="3 4" key="1">
    <citation type="journal article" date="2012" name="ISME J.">
        <title>Nitrification expanded: discovery, physiology and genomics of a nitrite-oxidizing bacterium from the phylum Chloroflexi.</title>
        <authorList>
            <person name="Sorokin D.Y."/>
            <person name="Lucker S."/>
            <person name="Vejmelkova D."/>
            <person name="Kostrikina N.A."/>
            <person name="Kleerebezem R."/>
            <person name="Rijpstra W.I."/>
            <person name="Damste J.S."/>
            <person name="Le Paslier D."/>
            <person name="Muyzer G."/>
            <person name="Wagner M."/>
            <person name="van Loosdrecht M.C."/>
            <person name="Daims H."/>
        </authorList>
    </citation>
    <scope>NUCLEOTIDE SEQUENCE [LARGE SCALE GENOMIC DNA]</scope>
    <source>
        <strain evidence="4">none</strain>
    </source>
</reference>
<feature type="region of interest" description="Disordered" evidence="1">
    <location>
        <begin position="62"/>
        <end position="83"/>
    </location>
</feature>
<evidence type="ECO:0000313" key="3">
    <source>
        <dbReference type="EMBL" id="CCF82971.1"/>
    </source>
</evidence>
<name>I4EE59_9BACT</name>
<keyword evidence="2" id="KW-1133">Transmembrane helix</keyword>
<evidence type="ECO:0000256" key="1">
    <source>
        <dbReference type="SAM" id="MobiDB-lite"/>
    </source>
</evidence>
<dbReference type="EMBL" id="CAGS01000082">
    <property type="protein sequence ID" value="CCF82971.1"/>
    <property type="molecule type" value="Genomic_DNA"/>
</dbReference>
<organism evidence="3 4">
    <name type="scientific">Nitrolancea hollandica Lb</name>
    <dbReference type="NCBI Taxonomy" id="1129897"/>
    <lineage>
        <taxon>Bacteria</taxon>
        <taxon>Pseudomonadati</taxon>
        <taxon>Thermomicrobiota</taxon>
        <taxon>Thermomicrobia</taxon>
        <taxon>Sphaerobacterales</taxon>
        <taxon>Sphaerobacterineae</taxon>
        <taxon>Sphaerobacteraceae</taxon>
        <taxon>Nitrolancea</taxon>
    </lineage>
</organism>
<proteinExistence type="predicted"/>
<sequence>MPGSHDANVPLLIIAMGLIVLGWTVGILAVRDYLRKQEIKDQQFEEEFYRTHCRDCDAELDSETGQCPRCQQQEGITSPDLPQ</sequence>
<protein>
    <submittedName>
        <fullName evidence="3">Uncharacterized protein</fullName>
    </submittedName>
</protein>
<dbReference type="Proteomes" id="UP000004221">
    <property type="component" value="Unassembled WGS sequence"/>
</dbReference>
<feature type="compositionally biased region" description="Polar residues" evidence="1">
    <location>
        <begin position="63"/>
        <end position="76"/>
    </location>
</feature>
<feature type="transmembrane region" description="Helical" evidence="2">
    <location>
        <begin position="12"/>
        <end position="30"/>
    </location>
</feature>
<evidence type="ECO:0000313" key="4">
    <source>
        <dbReference type="Proteomes" id="UP000004221"/>
    </source>
</evidence>
<keyword evidence="2" id="KW-0812">Transmembrane</keyword>
<keyword evidence="4" id="KW-1185">Reference proteome</keyword>
<keyword evidence="2" id="KW-0472">Membrane</keyword>
<dbReference type="AlphaFoldDB" id="I4EE59"/>
<comment type="caution">
    <text evidence="3">The sequence shown here is derived from an EMBL/GenBank/DDBJ whole genome shotgun (WGS) entry which is preliminary data.</text>
</comment>
<gene>
    <name evidence="3" type="ORF">NITHO_1720011</name>
</gene>